<dbReference type="AlphaFoldDB" id="A0A382JIR3"/>
<accession>A0A382JIR3</accession>
<organism evidence="1">
    <name type="scientific">marine metagenome</name>
    <dbReference type="NCBI Taxonomy" id="408172"/>
    <lineage>
        <taxon>unclassified sequences</taxon>
        <taxon>metagenomes</taxon>
        <taxon>ecological metagenomes</taxon>
    </lineage>
</organism>
<evidence type="ECO:0000313" key="1">
    <source>
        <dbReference type="EMBL" id="SVC11608.1"/>
    </source>
</evidence>
<gene>
    <name evidence="1" type="ORF">METZ01_LOCUS264462</name>
</gene>
<proteinExistence type="predicted"/>
<dbReference type="EMBL" id="UINC01074427">
    <property type="protein sequence ID" value="SVC11608.1"/>
    <property type="molecule type" value="Genomic_DNA"/>
</dbReference>
<name>A0A382JIR3_9ZZZZ</name>
<reference evidence="1" key="1">
    <citation type="submission" date="2018-05" db="EMBL/GenBank/DDBJ databases">
        <authorList>
            <person name="Lanie J.A."/>
            <person name="Ng W.-L."/>
            <person name="Kazmierczak K.M."/>
            <person name="Andrzejewski T.M."/>
            <person name="Davidsen T.M."/>
            <person name="Wayne K.J."/>
            <person name="Tettelin H."/>
            <person name="Glass J.I."/>
            <person name="Rusch D."/>
            <person name="Podicherti R."/>
            <person name="Tsui H.-C.T."/>
            <person name="Winkler M.E."/>
        </authorList>
    </citation>
    <scope>NUCLEOTIDE SEQUENCE</scope>
</reference>
<protein>
    <submittedName>
        <fullName evidence="1">Uncharacterized protein</fullName>
    </submittedName>
</protein>
<sequence length="78" mass="9081">MSEKEKSKLIMCCQMVNEKTGEIFHTIHGIRNMEKAQVLYEQYFPNESKKVYMTQKDDRIDFDYGSDPVASLKKVGSL</sequence>